<dbReference type="InterPro" id="IPR002934">
    <property type="entry name" value="Polymerase_NTP_transf_dom"/>
</dbReference>
<keyword evidence="3" id="KW-0548">Nucleotidyltransferase</keyword>
<keyword evidence="3" id="KW-0808">Transferase</keyword>
<dbReference type="EMBL" id="UOEE01000161">
    <property type="protein sequence ID" value="VAV93260.1"/>
    <property type="molecule type" value="Genomic_DNA"/>
</dbReference>
<accession>A0A3B0RJF7</accession>
<organism evidence="3">
    <name type="scientific">hydrothermal vent metagenome</name>
    <dbReference type="NCBI Taxonomy" id="652676"/>
    <lineage>
        <taxon>unclassified sequences</taxon>
        <taxon>metagenomes</taxon>
        <taxon>ecological metagenomes</taxon>
    </lineage>
</organism>
<name>A0A3B0RJF7_9ZZZZ</name>
<evidence type="ECO:0000313" key="3">
    <source>
        <dbReference type="EMBL" id="VAV93260.1"/>
    </source>
</evidence>
<keyword evidence="1" id="KW-0378">Hydrolase</keyword>
<sequence>MSQLETTSGLLDDLQKLVRGSVDWQACRPRILARLKAARQNIHDHALEVLRDTNDGLLCAKTISDGHDRLLVAICQLVAEQIKGGWPTSISVLATGGYGRGELAPGSDLDLLFLVKTEALANENEWIERVLYLLWDMGLKIGPAVRTPAQCRKLAGEDHTIATSMMDLRVLFGSAKSGEALLKSLTKKQTANSKRQFIADKLAERDQRHQ</sequence>
<dbReference type="PANTHER" id="PTHR47320">
    <property type="entry name" value="BIFUNCTIONAL URIDYLYLTRANSFERASE/URIDYLYL-REMOVING ENZYME"/>
    <property type="match status" value="1"/>
</dbReference>
<feature type="domain" description="Polymerase nucleotidyl transferase" evidence="2">
    <location>
        <begin position="81"/>
        <end position="136"/>
    </location>
</feature>
<dbReference type="PANTHER" id="PTHR47320:SF1">
    <property type="entry name" value="BIFUNCTIONAL URIDYLYLTRANSFERASE_URIDYLYL-REMOVING ENZYME"/>
    <property type="match status" value="1"/>
</dbReference>
<gene>
    <name evidence="3" type="ORF">MNBD_ALPHA06-71</name>
</gene>
<dbReference type="Gene3D" id="3.30.460.10">
    <property type="entry name" value="Beta Polymerase, domain 2"/>
    <property type="match status" value="1"/>
</dbReference>
<feature type="non-terminal residue" evidence="3">
    <location>
        <position position="210"/>
    </location>
</feature>
<dbReference type="GO" id="GO:0008773">
    <property type="term" value="F:[protein-PII] uridylyltransferase activity"/>
    <property type="evidence" value="ECO:0007669"/>
    <property type="project" value="UniProtKB-EC"/>
</dbReference>
<dbReference type="InterPro" id="IPR043519">
    <property type="entry name" value="NT_sf"/>
</dbReference>
<evidence type="ECO:0000256" key="1">
    <source>
        <dbReference type="ARBA" id="ARBA00022801"/>
    </source>
</evidence>
<dbReference type="InterPro" id="IPR010043">
    <property type="entry name" value="UTase/UR"/>
</dbReference>
<dbReference type="EC" id="2.7.7.59" evidence="3"/>
<dbReference type="CDD" id="cd05401">
    <property type="entry name" value="NT_GlnE_GlnD_like"/>
    <property type="match status" value="1"/>
</dbReference>
<reference evidence="3" key="1">
    <citation type="submission" date="2018-06" db="EMBL/GenBank/DDBJ databases">
        <authorList>
            <person name="Zhirakovskaya E."/>
        </authorList>
    </citation>
    <scope>NUCLEOTIDE SEQUENCE</scope>
</reference>
<dbReference type="GO" id="GO:0016787">
    <property type="term" value="F:hydrolase activity"/>
    <property type="evidence" value="ECO:0007669"/>
    <property type="project" value="UniProtKB-KW"/>
</dbReference>
<dbReference type="Pfam" id="PF01909">
    <property type="entry name" value="NTP_transf_2"/>
    <property type="match status" value="1"/>
</dbReference>
<dbReference type="SUPFAM" id="SSF81301">
    <property type="entry name" value="Nucleotidyltransferase"/>
    <property type="match status" value="1"/>
</dbReference>
<proteinExistence type="predicted"/>
<dbReference type="AlphaFoldDB" id="A0A3B0RJF7"/>
<protein>
    <submittedName>
        <fullName evidence="3">[Protein-PII] uridylyltransferase / [Protein-PII]-UMP uridylyl-removing enzyme</fullName>
        <ecNumber evidence="3">2.7.7.59</ecNumber>
    </submittedName>
</protein>
<evidence type="ECO:0000259" key="2">
    <source>
        <dbReference type="Pfam" id="PF01909"/>
    </source>
</evidence>